<evidence type="ECO:0000313" key="2">
    <source>
        <dbReference type="Proteomes" id="UP000295264"/>
    </source>
</evidence>
<dbReference type="EMBL" id="QWLN02003861">
    <property type="protein sequence ID" value="TEA39658.1"/>
    <property type="molecule type" value="Genomic_DNA"/>
</dbReference>
<gene>
    <name evidence="1" type="ORF">DBR06_SOUSAS3410117</name>
</gene>
<sequence length="94" mass="10830">MCIGRLGPGSVLGFRNNNVEVFEYLTLGDGSEKREGSGVVKETNKEKIGNRNYWQNRCHGERFLKLVYLTKMKKKERVLMVTAESSFPIRCEEK</sequence>
<comment type="caution">
    <text evidence="1">The sequence shown here is derived from an EMBL/GenBank/DDBJ whole genome shotgun (WGS) entry which is preliminary data.</text>
</comment>
<reference evidence="1 2" key="1">
    <citation type="journal article" date="2018" name="Genomics">
        <title>Molecular footprints of inshore aquatic adaptation in Indo-Pacific humpback dolphin (Sousa chinensis).</title>
        <authorList>
            <person name="Ming Y."/>
            <person name="Jian J."/>
            <person name="Yu F."/>
            <person name="Yu X."/>
            <person name="Wang J."/>
            <person name="Liu W."/>
        </authorList>
    </citation>
    <scope>NUCLEOTIDE SEQUENCE [LARGE SCALE GENOMIC DNA]</scope>
    <source>
        <strain evidence="1">MY-2018</strain>
        <tissue evidence="1">Skin</tissue>
    </source>
</reference>
<name>A0A484GVQ9_SOUCH</name>
<feature type="non-terminal residue" evidence="1">
    <location>
        <position position="94"/>
    </location>
</feature>
<evidence type="ECO:0000313" key="1">
    <source>
        <dbReference type="EMBL" id="TEA39658.1"/>
    </source>
</evidence>
<accession>A0A484GVQ9</accession>
<protein>
    <submittedName>
        <fullName evidence="1">Uncharacterized protein</fullName>
    </submittedName>
</protein>
<keyword evidence="2" id="KW-1185">Reference proteome</keyword>
<dbReference type="AlphaFoldDB" id="A0A484GVQ9"/>
<proteinExistence type="predicted"/>
<dbReference type="Proteomes" id="UP000295264">
    <property type="component" value="Unassembled WGS sequence"/>
</dbReference>
<organism evidence="1 2">
    <name type="scientific">Sousa chinensis</name>
    <name type="common">Indo-pacific humpbacked dolphin</name>
    <name type="synonym">Steno chinensis</name>
    <dbReference type="NCBI Taxonomy" id="103600"/>
    <lineage>
        <taxon>Eukaryota</taxon>
        <taxon>Metazoa</taxon>
        <taxon>Chordata</taxon>
        <taxon>Craniata</taxon>
        <taxon>Vertebrata</taxon>
        <taxon>Euteleostomi</taxon>
        <taxon>Mammalia</taxon>
        <taxon>Eutheria</taxon>
        <taxon>Laurasiatheria</taxon>
        <taxon>Artiodactyla</taxon>
        <taxon>Whippomorpha</taxon>
        <taxon>Cetacea</taxon>
        <taxon>Odontoceti</taxon>
        <taxon>Delphinidae</taxon>
        <taxon>Sousa</taxon>
    </lineage>
</organism>